<proteinExistence type="predicted"/>
<evidence type="ECO:0000313" key="1">
    <source>
        <dbReference type="EMBL" id="AEV33779.1"/>
    </source>
</evidence>
<dbReference type="InterPro" id="IPR023168">
    <property type="entry name" value="GatB_Yqey_C_2"/>
</dbReference>
<dbReference type="AlphaFoldDB" id="G8R0Q2"/>
<dbReference type="EMBL" id="CP003156">
    <property type="protein sequence ID" value="AEV33779.1"/>
    <property type="molecule type" value="Genomic_DNA"/>
</dbReference>
<dbReference type="PATRIC" id="fig|926562.3.peg.2836"/>
<dbReference type="InterPro" id="IPR019004">
    <property type="entry name" value="YqeY/Aim41"/>
</dbReference>
<dbReference type="Proteomes" id="UP000005631">
    <property type="component" value="Chromosome"/>
</dbReference>
<dbReference type="STRING" id="926562.Oweho_2819"/>
<evidence type="ECO:0008006" key="3">
    <source>
        <dbReference type="Google" id="ProtNLM"/>
    </source>
</evidence>
<protein>
    <recommendedName>
        <fullName evidence="3">GatB/YqeY domain-containing protein</fullName>
    </recommendedName>
</protein>
<organism evidence="1 2">
    <name type="scientific">Owenweeksia hongkongensis (strain DSM 17368 / CIP 108786 / JCM 12287 / NRRL B-23963 / UST20020801)</name>
    <dbReference type="NCBI Taxonomy" id="926562"/>
    <lineage>
        <taxon>Bacteria</taxon>
        <taxon>Pseudomonadati</taxon>
        <taxon>Bacteroidota</taxon>
        <taxon>Flavobacteriia</taxon>
        <taxon>Flavobacteriales</taxon>
        <taxon>Owenweeksiaceae</taxon>
        <taxon>Owenweeksia</taxon>
    </lineage>
</organism>
<dbReference type="SUPFAM" id="SSF89095">
    <property type="entry name" value="GatB/YqeY motif"/>
    <property type="match status" value="1"/>
</dbReference>
<evidence type="ECO:0000313" key="2">
    <source>
        <dbReference type="Proteomes" id="UP000005631"/>
    </source>
</evidence>
<dbReference type="GO" id="GO:0016884">
    <property type="term" value="F:carbon-nitrogen ligase activity, with glutamine as amido-N-donor"/>
    <property type="evidence" value="ECO:0007669"/>
    <property type="project" value="InterPro"/>
</dbReference>
<dbReference type="KEGG" id="oho:Oweho_2819"/>
<dbReference type="InterPro" id="IPR003789">
    <property type="entry name" value="Asn/Gln_tRNA_amidoTrase-B-like"/>
</dbReference>
<dbReference type="Gene3D" id="1.10.10.410">
    <property type="match status" value="1"/>
</dbReference>
<gene>
    <name evidence="1" type="ordered locus">Oweho_2819</name>
</gene>
<accession>G8R0Q2</accession>
<dbReference type="Gene3D" id="1.10.1510.10">
    <property type="entry name" value="Uncharacterised protein YqeY/AIM41 PF09424, N-terminal domain"/>
    <property type="match status" value="1"/>
</dbReference>
<dbReference type="InterPro" id="IPR042184">
    <property type="entry name" value="YqeY/Aim41_N"/>
</dbReference>
<dbReference type="Pfam" id="PF09424">
    <property type="entry name" value="YqeY"/>
    <property type="match status" value="1"/>
</dbReference>
<dbReference type="eggNOG" id="COG1610">
    <property type="taxonomic scope" value="Bacteria"/>
</dbReference>
<dbReference type="PANTHER" id="PTHR28055">
    <property type="entry name" value="ALTERED INHERITANCE OF MITOCHONDRIA PROTEIN 41, MITOCHONDRIAL"/>
    <property type="match status" value="1"/>
</dbReference>
<dbReference type="HOGENOM" id="CLU_079430_2_0_10"/>
<name>G8R0Q2_OWEHD</name>
<reference evidence="1 2" key="1">
    <citation type="journal article" date="2012" name="Stand. Genomic Sci.">
        <title>Genome sequence of the orange-pigmented seawater bacterium Owenweeksia hongkongensis type strain (UST20020801(T)).</title>
        <authorList>
            <person name="Riedel T."/>
            <person name="Held B."/>
            <person name="Nolan M."/>
            <person name="Lucas S."/>
            <person name="Lapidus A."/>
            <person name="Tice H."/>
            <person name="Del Rio T.G."/>
            <person name="Cheng J.F."/>
            <person name="Han C."/>
            <person name="Tapia R."/>
            <person name="Goodwin L.A."/>
            <person name="Pitluck S."/>
            <person name="Liolios K."/>
            <person name="Mavromatis K."/>
            <person name="Pagani I."/>
            <person name="Ivanova N."/>
            <person name="Mikhailova N."/>
            <person name="Pati A."/>
            <person name="Chen A."/>
            <person name="Palaniappan K."/>
            <person name="Rohde M."/>
            <person name="Tindall B.J."/>
            <person name="Detter J.C."/>
            <person name="Goker M."/>
            <person name="Woyke T."/>
            <person name="Bristow J."/>
            <person name="Eisen J.A."/>
            <person name="Markowitz V."/>
            <person name="Hugenholtz P."/>
            <person name="Klenk H.P."/>
            <person name="Kyrpides N.C."/>
        </authorList>
    </citation>
    <scope>NUCLEOTIDE SEQUENCE</scope>
    <source>
        <strain evidence="2">DSM 17368 / JCM 12287 / NRRL B-23963</strain>
    </source>
</reference>
<sequence>MHQIVIMSLSNNIAEEMKAAMRAKDKVRLETLRAIKSAILLANSEAGAGELSADDEMKILLKLAKQRKDSLAIYEEQGREDLAADERAQLAVISDFLPKQMTEDELEAYLKELFVKLNVQGPQDMGKVMGMASKELSGKADGKAISAKVKQMLS</sequence>
<keyword evidence="2" id="KW-1185">Reference proteome</keyword>
<dbReference type="PANTHER" id="PTHR28055:SF1">
    <property type="entry name" value="ALTERED INHERITANCE OF MITOCHONDRIA PROTEIN 41, MITOCHONDRIAL"/>
    <property type="match status" value="1"/>
</dbReference>